<evidence type="ECO:0000313" key="2">
    <source>
        <dbReference type="EMBL" id="KAJ1110542.1"/>
    </source>
</evidence>
<comment type="caution">
    <text evidence="2">The sequence shown here is derived from an EMBL/GenBank/DDBJ whole genome shotgun (WGS) entry which is preliminary data.</text>
</comment>
<proteinExistence type="predicted"/>
<dbReference type="Proteomes" id="UP001066276">
    <property type="component" value="Chromosome 9"/>
</dbReference>
<protein>
    <submittedName>
        <fullName evidence="2">Uncharacterized protein</fullName>
    </submittedName>
</protein>
<evidence type="ECO:0000256" key="1">
    <source>
        <dbReference type="SAM" id="MobiDB-lite"/>
    </source>
</evidence>
<feature type="region of interest" description="Disordered" evidence="1">
    <location>
        <begin position="67"/>
        <end position="91"/>
    </location>
</feature>
<sequence>MASSRRLTMHHWENGKGGFAGLDLSALQPITALHPACLDFLRKAYVAAILSADCKLCPSPLCTSLSSTGTPSGLIRVPSVSGGPLLEQRDT</sequence>
<name>A0AAV7N5D8_PLEWA</name>
<dbReference type="EMBL" id="JANPWB010000013">
    <property type="protein sequence ID" value="KAJ1110542.1"/>
    <property type="molecule type" value="Genomic_DNA"/>
</dbReference>
<accession>A0AAV7N5D8</accession>
<reference evidence="2" key="1">
    <citation type="journal article" date="2022" name="bioRxiv">
        <title>Sequencing and chromosome-scale assembly of the giantPleurodeles waltlgenome.</title>
        <authorList>
            <person name="Brown T."/>
            <person name="Elewa A."/>
            <person name="Iarovenko S."/>
            <person name="Subramanian E."/>
            <person name="Araus A.J."/>
            <person name="Petzold A."/>
            <person name="Susuki M."/>
            <person name="Suzuki K.-i.T."/>
            <person name="Hayashi T."/>
            <person name="Toyoda A."/>
            <person name="Oliveira C."/>
            <person name="Osipova E."/>
            <person name="Leigh N.D."/>
            <person name="Simon A."/>
            <person name="Yun M.H."/>
        </authorList>
    </citation>
    <scope>NUCLEOTIDE SEQUENCE</scope>
    <source>
        <strain evidence="2">20211129_DDA</strain>
        <tissue evidence="2">Liver</tissue>
    </source>
</reference>
<evidence type="ECO:0000313" key="3">
    <source>
        <dbReference type="Proteomes" id="UP001066276"/>
    </source>
</evidence>
<dbReference type="AlphaFoldDB" id="A0AAV7N5D8"/>
<gene>
    <name evidence="2" type="ORF">NDU88_007893</name>
</gene>
<keyword evidence="3" id="KW-1185">Reference proteome</keyword>
<organism evidence="2 3">
    <name type="scientific">Pleurodeles waltl</name>
    <name type="common">Iberian ribbed newt</name>
    <dbReference type="NCBI Taxonomy" id="8319"/>
    <lineage>
        <taxon>Eukaryota</taxon>
        <taxon>Metazoa</taxon>
        <taxon>Chordata</taxon>
        <taxon>Craniata</taxon>
        <taxon>Vertebrata</taxon>
        <taxon>Euteleostomi</taxon>
        <taxon>Amphibia</taxon>
        <taxon>Batrachia</taxon>
        <taxon>Caudata</taxon>
        <taxon>Salamandroidea</taxon>
        <taxon>Salamandridae</taxon>
        <taxon>Pleurodelinae</taxon>
        <taxon>Pleurodeles</taxon>
    </lineage>
</organism>